<dbReference type="GO" id="GO:0016887">
    <property type="term" value="F:ATP hydrolysis activity"/>
    <property type="evidence" value="ECO:0007669"/>
    <property type="project" value="InterPro"/>
</dbReference>
<sequence length="227" mass="25229">MQIQVSNLHKSYLDGEGRKLHILRGLNFEVESGSTVAILGASGTGKSTFLHTLGTLEAIDEGQLWFDGSDLSSFSRDQAAQFRNEKVGFIFQFHQLLQDFTALENVMIPQLMKGSSSTVVQKNAHDLLQRVGLGERTAHKPAQLSGGEQQRVAIARALVNRPRILLADEPTGNLDEETSAQIMEILLRLNRENETTLVMITHNTSLASDMHYQHKMENGQLHLLQNA</sequence>
<evidence type="ECO:0000256" key="2">
    <source>
        <dbReference type="ARBA" id="ARBA00022448"/>
    </source>
</evidence>
<accession>A0A381QEL3</accession>
<protein>
    <recommendedName>
        <fullName evidence="5">ABC transporter domain-containing protein</fullName>
    </recommendedName>
</protein>
<evidence type="ECO:0000259" key="5">
    <source>
        <dbReference type="PROSITE" id="PS50893"/>
    </source>
</evidence>
<evidence type="ECO:0000256" key="4">
    <source>
        <dbReference type="ARBA" id="ARBA00022840"/>
    </source>
</evidence>
<dbReference type="Gene3D" id="3.40.50.300">
    <property type="entry name" value="P-loop containing nucleotide triphosphate hydrolases"/>
    <property type="match status" value="1"/>
</dbReference>
<dbReference type="InterPro" id="IPR003593">
    <property type="entry name" value="AAA+_ATPase"/>
</dbReference>
<dbReference type="InterPro" id="IPR017871">
    <property type="entry name" value="ABC_transporter-like_CS"/>
</dbReference>
<dbReference type="Pfam" id="PF00005">
    <property type="entry name" value="ABC_tran"/>
    <property type="match status" value="1"/>
</dbReference>
<keyword evidence="4" id="KW-0067">ATP-binding</keyword>
<dbReference type="GO" id="GO:0005524">
    <property type="term" value="F:ATP binding"/>
    <property type="evidence" value="ECO:0007669"/>
    <property type="project" value="UniProtKB-KW"/>
</dbReference>
<keyword evidence="2" id="KW-0813">Transport</keyword>
<dbReference type="InterPro" id="IPR003439">
    <property type="entry name" value="ABC_transporter-like_ATP-bd"/>
</dbReference>
<dbReference type="PANTHER" id="PTHR42798:SF2">
    <property type="entry name" value="ABC TRANSPORTER ATP-BINDING PROTEIN MG467-RELATED"/>
    <property type="match status" value="1"/>
</dbReference>
<proteinExistence type="inferred from homology"/>
<dbReference type="EMBL" id="UINC01001328">
    <property type="protein sequence ID" value="SUZ77775.1"/>
    <property type="molecule type" value="Genomic_DNA"/>
</dbReference>
<evidence type="ECO:0000313" key="6">
    <source>
        <dbReference type="EMBL" id="SUZ77775.1"/>
    </source>
</evidence>
<evidence type="ECO:0000256" key="3">
    <source>
        <dbReference type="ARBA" id="ARBA00022741"/>
    </source>
</evidence>
<dbReference type="FunFam" id="3.40.50.300:FF:000032">
    <property type="entry name" value="Export ABC transporter ATP-binding protein"/>
    <property type="match status" value="1"/>
</dbReference>
<dbReference type="PROSITE" id="PS00211">
    <property type="entry name" value="ABC_TRANSPORTER_1"/>
    <property type="match status" value="1"/>
</dbReference>
<comment type="similarity">
    <text evidence="1">Belongs to the ABC transporter superfamily.</text>
</comment>
<dbReference type="InterPro" id="IPR027417">
    <property type="entry name" value="P-loop_NTPase"/>
</dbReference>
<dbReference type="GO" id="GO:0098796">
    <property type="term" value="C:membrane protein complex"/>
    <property type="evidence" value="ECO:0007669"/>
    <property type="project" value="UniProtKB-ARBA"/>
</dbReference>
<evidence type="ECO:0000256" key="1">
    <source>
        <dbReference type="ARBA" id="ARBA00005417"/>
    </source>
</evidence>
<keyword evidence="3" id="KW-0547">Nucleotide-binding</keyword>
<dbReference type="GO" id="GO:0022857">
    <property type="term" value="F:transmembrane transporter activity"/>
    <property type="evidence" value="ECO:0007669"/>
    <property type="project" value="UniProtKB-ARBA"/>
</dbReference>
<dbReference type="PROSITE" id="PS50893">
    <property type="entry name" value="ABC_TRANSPORTER_2"/>
    <property type="match status" value="1"/>
</dbReference>
<name>A0A381QEL3_9ZZZZ</name>
<dbReference type="CDD" id="cd03255">
    <property type="entry name" value="ABC_MJ0796_LolCDE_FtsE"/>
    <property type="match status" value="1"/>
</dbReference>
<organism evidence="6">
    <name type="scientific">marine metagenome</name>
    <dbReference type="NCBI Taxonomy" id="408172"/>
    <lineage>
        <taxon>unclassified sequences</taxon>
        <taxon>metagenomes</taxon>
        <taxon>ecological metagenomes</taxon>
    </lineage>
</organism>
<feature type="domain" description="ABC transporter" evidence="5">
    <location>
        <begin position="3"/>
        <end position="227"/>
    </location>
</feature>
<dbReference type="SUPFAM" id="SSF52540">
    <property type="entry name" value="P-loop containing nucleoside triphosphate hydrolases"/>
    <property type="match status" value="1"/>
</dbReference>
<reference evidence="6" key="1">
    <citation type="submission" date="2018-05" db="EMBL/GenBank/DDBJ databases">
        <authorList>
            <person name="Lanie J.A."/>
            <person name="Ng W.-L."/>
            <person name="Kazmierczak K.M."/>
            <person name="Andrzejewski T.M."/>
            <person name="Davidsen T.M."/>
            <person name="Wayne K.J."/>
            <person name="Tettelin H."/>
            <person name="Glass J.I."/>
            <person name="Rusch D."/>
            <person name="Podicherti R."/>
            <person name="Tsui H.-C.T."/>
            <person name="Winkler M.E."/>
        </authorList>
    </citation>
    <scope>NUCLEOTIDE SEQUENCE</scope>
</reference>
<dbReference type="SMART" id="SM00382">
    <property type="entry name" value="AAA"/>
    <property type="match status" value="1"/>
</dbReference>
<dbReference type="InterPro" id="IPR017911">
    <property type="entry name" value="MacB-like_ATP-bd"/>
</dbReference>
<dbReference type="AlphaFoldDB" id="A0A381QEL3"/>
<gene>
    <name evidence="6" type="ORF">METZ01_LOCUS30629</name>
</gene>
<dbReference type="PANTHER" id="PTHR42798">
    <property type="entry name" value="LIPOPROTEIN-RELEASING SYSTEM ATP-BINDING PROTEIN LOLD"/>
    <property type="match status" value="1"/>
</dbReference>